<dbReference type="Proteomes" id="UP001323798">
    <property type="component" value="Chromosome"/>
</dbReference>
<feature type="transmembrane region" description="Helical" evidence="6">
    <location>
        <begin position="89"/>
        <end position="107"/>
    </location>
</feature>
<dbReference type="SUPFAM" id="SSF103473">
    <property type="entry name" value="MFS general substrate transporter"/>
    <property type="match status" value="1"/>
</dbReference>
<comment type="subcellular location">
    <subcellularLocation>
        <location evidence="1">Cell membrane</location>
        <topology evidence="1">Multi-pass membrane protein</topology>
    </subcellularLocation>
</comment>
<feature type="transmembrane region" description="Helical" evidence="6">
    <location>
        <begin position="343"/>
        <end position="362"/>
    </location>
</feature>
<dbReference type="PANTHER" id="PTHR42718">
    <property type="entry name" value="MAJOR FACILITATOR SUPERFAMILY MULTIDRUG TRANSPORTER MFSC"/>
    <property type="match status" value="1"/>
</dbReference>
<keyword evidence="5 6" id="KW-0472">Membrane</keyword>
<evidence type="ECO:0000256" key="5">
    <source>
        <dbReference type="ARBA" id="ARBA00023136"/>
    </source>
</evidence>
<feature type="transmembrane region" description="Helical" evidence="6">
    <location>
        <begin position="315"/>
        <end position="336"/>
    </location>
</feature>
<feature type="transmembrane region" description="Helical" evidence="6">
    <location>
        <begin position="368"/>
        <end position="387"/>
    </location>
</feature>
<feature type="transmembrane region" description="Helical" evidence="6">
    <location>
        <begin position="144"/>
        <end position="164"/>
    </location>
</feature>
<accession>A0ABZ0SPP1</accession>
<evidence type="ECO:0000256" key="3">
    <source>
        <dbReference type="ARBA" id="ARBA00022692"/>
    </source>
</evidence>
<dbReference type="InterPro" id="IPR020846">
    <property type="entry name" value="MFS_dom"/>
</dbReference>
<keyword evidence="4 6" id="KW-1133">Transmembrane helix</keyword>
<evidence type="ECO:0000313" key="9">
    <source>
        <dbReference type="Proteomes" id="UP001323798"/>
    </source>
</evidence>
<protein>
    <submittedName>
        <fullName evidence="8">MFS transporter</fullName>
    </submittedName>
</protein>
<dbReference type="InterPro" id="IPR011701">
    <property type="entry name" value="MFS"/>
</dbReference>
<feature type="transmembrane region" description="Helical" evidence="6">
    <location>
        <begin position="408"/>
        <end position="429"/>
    </location>
</feature>
<sequence length="466" mass="48043">MTSRSTEARERREGSPHPFGARFVTPLLWGTSLNPINSSILATSLVAIGTAFGVGAGQTAVLVAAVYVASAVAQPAMGRLGEQFGARRVFVGGLVVLTIAGIVGTFAPTFAWLIVSRALIGIGTAAGYPTAMAMIRHRADTARIGIPGGVLGGISIAAQSSAALGLPLGGVLVGVWGWPAAFAVNIPLGLIGLAMALIWLPKDAARPRRGGRELARALDPLGMLLFAASVVALIAVLSDVRHLAWWLVAVFVVALAALILWELRASQPFIDVRMLRRNGPLTRTYLRQTIALAAAYTVLYGYVQWLEDSHGYPASVSGLIMLPMSVVAAAGAAVISRRALIRGPLTISAVALIAGGAAMMVVTSTTNIVLLVALSLLFGVALGFTGTSNQAALYTQTTADQIGVASGLARTASYLGAIFASALIALAYPGRATDAGLHVSAVVVLIAGVAVLALVLLDRRLPSRGH</sequence>
<evidence type="ECO:0000313" key="8">
    <source>
        <dbReference type="EMBL" id="WPR90628.1"/>
    </source>
</evidence>
<feature type="transmembrane region" description="Helical" evidence="6">
    <location>
        <begin position="40"/>
        <end position="68"/>
    </location>
</feature>
<keyword evidence="2" id="KW-0813">Transport</keyword>
<keyword evidence="9" id="KW-1185">Reference proteome</keyword>
<dbReference type="Pfam" id="PF07690">
    <property type="entry name" value="MFS_1"/>
    <property type="match status" value="1"/>
</dbReference>
<feature type="transmembrane region" description="Helical" evidence="6">
    <location>
        <begin position="221"/>
        <end position="237"/>
    </location>
</feature>
<dbReference type="EMBL" id="CP139368">
    <property type="protein sequence ID" value="WPR90628.1"/>
    <property type="molecule type" value="Genomic_DNA"/>
</dbReference>
<proteinExistence type="predicted"/>
<evidence type="ECO:0000259" key="7">
    <source>
        <dbReference type="PROSITE" id="PS50850"/>
    </source>
</evidence>
<dbReference type="Gene3D" id="1.20.1720.10">
    <property type="entry name" value="Multidrug resistance protein D"/>
    <property type="match status" value="1"/>
</dbReference>
<feature type="domain" description="Major facilitator superfamily (MFS) profile" evidence="7">
    <location>
        <begin position="23"/>
        <end position="465"/>
    </location>
</feature>
<dbReference type="PROSITE" id="PS50850">
    <property type="entry name" value="MFS"/>
    <property type="match status" value="1"/>
</dbReference>
<feature type="transmembrane region" description="Helical" evidence="6">
    <location>
        <begin position="243"/>
        <end position="263"/>
    </location>
</feature>
<keyword evidence="3 6" id="KW-0812">Transmembrane</keyword>
<dbReference type="PANTHER" id="PTHR42718:SF9">
    <property type="entry name" value="MAJOR FACILITATOR SUPERFAMILY MULTIDRUG TRANSPORTER MFSC"/>
    <property type="match status" value="1"/>
</dbReference>
<feature type="transmembrane region" description="Helical" evidence="6">
    <location>
        <begin position="284"/>
        <end position="303"/>
    </location>
</feature>
<name>A0ABZ0SPP1_9MICO</name>
<evidence type="ECO:0000256" key="2">
    <source>
        <dbReference type="ARBA" id="ARBA00022448"/>
    </source>
</evidence>
<dbReference type="RefSeq" id="WP_320943332.1">
    <property type="nucleotide sequence ID" value="NZ_BAABEU010000011.1"/>
</dbReference>
<feature type="transmembrane region" description="Helical" evidence="6">
    <location>
        <begin position="113"/>
        <end position="132"/>
    </location>
</feature>
<dbReference type="Gene3D" id="1.20.1250.20">
    <property type="entry name" value="MFS general substrate transporter like domains"/>
    <property type="match status" value="1"/>
</dbReference>
<organism evidence="8 9">
    <name type="scientific">Microbacterium rhizosphaerae</name>
    <dbReference type="NCBI Taxonomy" id="1678237"/>
    <lineage>
        <taxon>Bacteria</taxon>
        <taxon>Bacillati</taxon>
        <taxon>Actinomycetota</taxon>
        <taxon>Actinomycetes</taxon>
        <taxon>Micrococcales</taxon>
        <taxon>Microbacteriaceae</taxon>
        <taxon>Microbacterium</taxon>
    </lineage>
</organism>
<evidence type="ECO:0000256" key="6">
    <source>
        <dbReference type="SAM" id="Phobius"/>
    </source>
</evidence>
<dbReference type="InterPro" id="IPR036259">
    <property type="entry name" value="MFS_trans_sf"/>
</dbReference>
<evidence type="ECO:0000256" key="4">
    <source>
        <dbReference type="ARBA" id="ARBA00022989"/>
    </source>
</evidence>
<feature type="transmembrane region" description="Helical" evidence="6">
    <location>
        <begin position="435"/>
        <end position="457"/>
    </location>
</feature>
<reference evidence="8 9" key="1">
    <citation type="submission" date="2023-11" db="EMBL/GenBank/DDBJ databases">
        <title>Genome sequence of Microbacterium rhizosphaerae KACC 19337.</title>
        <authorList>
            <person name="Choi H."/>
            <person name="Kim S."/>
            <person name="Kim Y."/>
            <person name="Kwon S.-W."/>
            <person name="Heo J."/>
        </authorList>
    </citation>
    <scope>NUCLEOTIDE SEQUENCE [LARGE SCALE GENOMIC DNA]</scope>
    <source>
        <strain evidence="8 9">KACC 19337</strain>
    </source>
</reference>
<feature type="transmembrane region" description="Helical" evidence="6">
    <location>
        <begin position="176"/>
        <end position="200"/>
    </location>
</feature>
<gene>
    <name evidence="8" type="ORF">SM116_04880</name>
</gene>
<evidence type="ECO:0000256" key="1">
    <source>
        <dbReference type="ARBA" id="ARBA00004651"/>
    </source>
</evidence>